<evidence type="ECO:0000313" key="3">
    <source>
        <dbReference type="Proteomes" id="UP001168877"/>
    </source>
</evidence>
<dbReference type="Proteomes" id="UP001168877">
    <property type="component" value="Unassembled WGS sequence"/>
</dbReference>
<reference evidence="2" key="2">
    <citation type="submission" date="2023-06" db="EMBL/GenBank/DDBJ databases">
        <authorList>
            <person name="Swenson N.G."/>
            <person name="Wegrzyn J.L."/>
            <person name="Mcevoy S.L."/>
        </authorList>
    </citation>
    <scope>NUCLEOTIDE SEQUENCE</scope>
    <source>
        <strain evidence="2">NS2018</strain>
        <tissue evidence="2">Leaf</tissue>
    </source>
</reference>
<evidence type="ECO:0000313" key="2">
    <source>
        <dbReference type="EMBL" id="KAK0586344.1"/>
    </source>
</evidence>
<gene>
    <name evidence="2" type="ORF">LWI29_005314</name>
</gene>
<dbReference type="EMBL" id="JAUESC010000382">
    <property type="protein sequence ID" value="KAK0586344.1"/>
    <property type="molecule type" value="Genomic_DNA"/>
</dbReference>
<name>A0AA39VIE2_ACESA</name>
<organism evidence="2 3">
    <name type="scientific">Acer saccharum</name>
    <name type="common">Sugar maple</name>
    <dbReference type="NCBI Taxonomy" id="4024"/>
    <lineage>
        <taxon>Eukaryota</taxon>
        <taxon>Viridiplantae</taxon>
        <taxon>Streptophyta</taxon>
        <taxon>Embryophyta</taxon>
        <taxon>Tracheophyta</taxon>
        <taxon>Spermatophyta</taxon>
        <taxon>Magnoliopsida</taxon>
        <taxon>eudicotyledons</taxon>
        <taxon>Gunneridae</taxon>
        <taxon>Pentapetalae</taxon>
        <taxon>rosids</taxon>
        <taxon>malvids</taxon>
        <taxon>Sapindales</taxon>
        <taxon>Sapindaceae</taxon>
        <taxon>Hippocastanoideae</taxon>
        <taxon>Acereae</taxon>
        <taxon>Acer</taxon>
    </lineage>
</organism>
<feature type="compositionally biased region" description="Basic and acidic residues" evidence="1">
    <location>
        <begin position="67"/>
        <end position="81"/>
    </location>
</feature>
<dbReference type="PANTHER" id="PTHR33240:SF8">
    <property type="entry name" value="OS03G0439900 PROTEIN"/>
    <property type="match status" value="1"/>
</dbReference>
<feature type="region of interest" description="Disordered" evidence="1">
    <location>
        <begin position="1"/>
        <end position="81"/>
    </location>
</feature>
<sequence length="197" mass="21900">MGNGGFSPLDRSGVAYRTGGNNYTRKKEREPTEAKFGKNPLKENGNKTKNSEMVKNLDATRGSGSSPERDEGAEEKKGRDLMEQIQIVNTISGGPTLAGISNNSRKNHARKVPRYDTRSQVLKVSGSASNRPSSTQIIFMENDAYNTVQPHDDPMVITVQVANNRVAWVMIDIRSSVDIIFKDTLDRCQLCRPCFYN</sequence>
<comment type="caution">
    <text evidence="2">The sequence shown here is derived from an EMBL/GenBank/DDBJ whole genome shotgun (WGS) entry which is preliminary data.</text>
</comment>
<feature type="compositionally biased region" description="Basic and acidic residues" evidence="1">
    <location>
        <begin position="25"/>
        <end position="52"/>
    </location>
</feature>
<accession>A0AA39VIE2</accession>
<reference evidence="2" key="1">
    <citation type="journal article" date="2022" name="Plant J.">
        <title>Strategies of tolerance reflected in two North American maple genomes.</title>
        <authorList>
            <person name="McEvoy S.L."/>
            <person name="Sezen U.U."/>
            <person name="Trouern-Trend A."/>
            <person name="McMahon S.M."/>
            <person name="Schaberg P.G."/>
            <person name="Yang J."/>
            <person name="Wegrzyn J.L."/>
            <person name="Swenson N.G."/>
        </authorList>
    </citation>
    <scope>NUCLEOTIDE SEQUENCE</scope>
    <source>
        <tissue evidence="2">Leaf</tissue>
    </source>
</reference>
<evidence type="ECO:0000256" key="1">
    <source>
        <dbReference type="SAM" id="MobiDB-lite"/>
    </source>
</evidence>
<protein>
    <submittedName>
        <fullName evidence="2">Uncharacterized protein</fullName>
    </submittedName>
</protein>
<dbReference type="AlphaFoldDB" id="A0AA39VIE2"/>
<dbReference type="PANTHER" id="PTHR33240">
    <property type="entry name" value="OS08G0508500 PROTEIN"/>
    <property type="match status" value="1"/>
</dbReference>
<proteinExistence type="predicted"/>
<keyword evidence="3" id="KW-1185">Reference proteome</keyword>